<dbReference type="AlphaFoldDB" id="A0A4C1WKT5"/>
<accession>A0A4C1WKT5</accession>
<evidence type="ECO:0000313" key="1">
    <source>
        <dbReference type="EMBL" id="GBP52048.1"/>
    </source>
</evidence>
<evidence type="ECO:0000313" key="2">
    <source>
        <dbReference type="Proteomes" id="UP000299102"/>
    </source>
</evidence>
<organism evidence="1 2">
    <name type="scientific">Eumeta variegata</name>
    <name type="common">Bagworm moth</name>
    <name type="synonym">Eumeta japonica</name>
    <dbReference type="NCBI Taxonomy" id="151549"/>
    <lineage>
        <taxon>Eukaryota</taxon>
        <taxon>Metazoa</taxon>
        <taxon>Ecdysozoa</taxon>
        <taxon>Arthropoda</taxon>
        <taxon>Hexapoda</taxon>
        <taxon>Insecta</taxon>
        <taxon>Pterygota</taxon>
        <taxon>Neoptera</taxon>
        <taxon>Endopterygota</taxon>
        <taxon>Lepidoptera</taxon>
        <taxon>Glossata</taxon>
        <taxon>Ditrysia</taxon>
        <taxon>Tineoidea</taxon>
        <taxon>Psychidae</taxon>
        <taxon>Oiketicinae</taxon>
        <taxon>Eumeta</taxon>
    </lineage>
</organism>
<proteinExistence type="predicted"/>
<keyword evidence="2" id="KW-1185">Reference proteome</keyword>
<dbReference type="Proteomes" id="UP000299102">
    <property type="component" value="Unassembled WGS sequence"/>
</dbReference>
<protein>
    <submittedName>
        <fullName evidence="1">Uncharacterized protein</fullName>
    </submittedName>
</protein>
<comment type="caution">
    <text evidence="1">The sequence shown here is derived from an EMBL/GenBank/DDBJ whole genome shotgun (WGS) entry which is preliminary data.</text>
</comment>
<sequence>MGRSAKRVAHRSRPYCKPLRSSIGHHIRLRQLLNHNDVTNWIKLKWDHTGSTSFQIKKKITKAVHPVESMASGGTSFAGASTARNDAGRAGGRMFERDYFSIGTCPAHDQTRAQDDNCRRARPPPLLFDFQLLRLWTRIS</sequence>
<name>A0A4C1WKT5_EUMVA</name>
<dbReference type="EMBL" id="BGZK01000594">
    <property type="protein sequence ID" value="GBP52048.1"/>
    <property type="molecule type" value="Genomic_DNA"/>
</dbReference>
<reference evidence="1 2" key="1">
    <citation type="journal article" date="2019" name="Commun. Biol.">
        <title>The bagworm genome reveals a unique fibroin gene that provides high tensile strength.</title>
        <authorList>
            <person name="Kono N."/>
            <person name="Nakamura H."/>
            <person name="Ohtoshi R."/>
            <person name="Tomita M."/>
            <person name="Numata K."/>
            <person name="Arakawa K."/>
        </authorList>
    </citation>
    <scope>NUCLEOTIDE SEQUENCE [LARGE SCALE GENOMIC DNA]</scope>
</reference>
<gene>
    <name evidence="1" type="ORF">EVAR_97518_1</name>
</gene>